<dbReference type="SUPFAM" id="SSF47413">
    <property type="entry name" value="lambda repressor-like DNA-binding domains"/>
    <property type="match status" value="1"/>
</dbReference>
<geneLocation type="plasmid" evidence="2 3">
    <name>P2</name>
</geneLocation>
<dbReference type="PROSITE" id="PS50943">
    <property type="entry name" value="HTH_CROC1"/>
    <property type="match status" value="1"/>
</dbReference>
<dbReference type="Proteomes" id="UP000007575">
    <property type="component" value="Plasmid P2"/>
</dbReference>
<keyword evidence="2" id="KW-0614">Plasmid</keyword>
<dbReference type="AlphaFoldDB" id="H8H2L4"/>
<dbReference type="OrthoDB" id="9815697at2"/>
<evidence type="ECO:0000313" key="3">
    <source>
        <dbReference type="Proteomes" id="UP000007575"/>
    </source>
</evidence>
<dbReference type="GO" id="GO:0003677">
    <property type="term" value="F:DNA binding"/>
    <property type="evidence" value="ECO:0007669"/>
    <property type="project" value="InterPro"/>
</dbReference>
<reference evidence="2 3" key="1">
    <citation type="journal article" date="2012" name="PLoS ONE">
        <title>Genome sequence and transcriptome analysis of the radioresistant bacterium Deinococcus gobiensis: insights into the extreme environmental adaptations.</title>
        <authorList>
            <person name="Yuan M."/>
            <person name="Chen M."/>
            <person name="Zhang W."/>
            <person name="Lu W."/>
            <person name="Wang J."/>
            <person name="Yang M."/>
            <person name="Zhao P."/>
            <person name="Tang R."/>
            <person name="Li X."/>
            <person name="Hao Y."/>
            <person name="Zhou Z."/>
            <person name="Zhan Y."/>
            <person name="Yu H."/>
            <person name="Teng C."/>
            <person name="Yan Y."/>
            <person name="Ping S."/>
            <person name="Wang Y."/>
            <person name="Lin M."/>
        </authorList>
    </citation>
    <scope>NUCLEOTIDE SEQUENCE [LARGE SCALE GENOMIC DNA]</scope>
    <source>
        <strain evidence="3">DSM 21396 / JCM 16679 / CGMCC 1.7299 / I-0</strain>
        <plasmid evidence="2">P2</plasmid>
    </source>
</reference>
<name>H8H2L4_DEIGI</name>
<organism evidence="2 3">
    <name type="scientific">Deinococcus gobiensis (strain DSM 21396 / JCM 16679 / CGMCC 1.7299 / I-0)</name>
    <dbReference type="NCBI Taxonomy" id="745776"/>
    <lineage>
        <taxon>Bacteria</taxon>
        <taxon>Thermotogati</taxon>
        <taxon>Deinococcota</taxon>
        <taxon>Deinococci</taxon>
        <taxon>Deinococcales</taxon>
        <taxon>Deinococcaceae</taxon>
        <taxon>Deinococcus</taxon>
    </lineage>
</organism>
<accession>H8H2L4</accession>
<dbReference type="PATRIC" id="fig|745776.4.peg.3778"/>
<dbReference type="RefSeq" id="WP_014686853.1">
    <property type="nucleotide sequence ID" value="NC_017791.1"/>
</dbReference>
<dbReference type="CDD" id="cd00093">
    <property type="entry name" value="HTH_XRE"/>
    <property type="match status" value="1"/>
</dbReference>
<dbReference type="HOGENOM" id="CLU_2583914_0_0_0"/>
<dbReference type="KEGG" id="dgo:DGo_PB0492"/>
<dbReference type="EMBL" id="CP002193">
    <property type="protein sequence ID" value="AFD27761.1"/>
    <property type="molecule type" value="Genomic_DNA"/>
</dbReference>
<dbReference type="InterPro" id="IPR010982">
    <property type="entry name" value="Lambda_DNA-bd_dom_sf"/>
</dbReference>
<feature type="domain" description="HTH cro/C1-type" evidence="1">
    <location>
        <begin position="9"/>
        <end position="66"/>
    </location>
</feature>
<evidence type="ECO:0000259" key="1">
    <source>
        <dbReference type="PROSITE" id="PS50943"/>
    </source>
</evidence>
<evidence type="ECO:0000313" key="2">
    <source>
        <dbReference type="EMBL" id="AFD27761.1"/>
    </source>
</evidence>
<proteinExistence type="predicted"/>
<gene>
    <name evidence="2" type="ordered locus">DGo_PB0492</name>
</gene>
<dbReference type="InterPro" id="IPR001387">
    <property type="entry name" value="Cro/C1-type_HTH"/>
</dbReference>
<dbReference type="Gene3D" id="1.10.260.40">
    <property type="entry name" value="lambda repressor-like DNA-binding domains"/>
    <property type="match status" value="1"/>
</dbReference>
<dbReference type="SMART" id="SM00530">
    <property type="entry name" value="HTH_XRE"/>
    <property type="match status" value="1"/>
</dbReference>
<protein>
    <recommendedName>
        <fullName evidence="1">HTH cro/C1-type domain-containing protein</fullName>
    </recommendedName>
</protein>
<dbReference type="Pfam" id="PF13560">
    <property type="entry name" value="HTH_31"/>
    <property type="match status" value="1"/>
</dbReference>
<keyword evidence="3" id="KW-1185">Reference proteome</keyword>
<sequence length="80" mass="8870">MQAAIANFLRERRRASGKTQVQVAEEAFDDARRQGYVSTLERGEALPDLPTLLKLSKVLNFSLTDIEYAVSSSSEKKVPA</sequence>